<name>A0ACB7ZYQ1_9AGAM</name>
<accession>A0ACB7ZYQ1</accession>
<dbReference type="EMBL" id="MU268087">
    <property type="protein sequence ID" value="KAH7905997.1"/>
    <property type="molecule type" value="Genomic_DNA"/>
</dbReference>
<gene>
    <name evidence="1" type="ORF">BJ138DRAFT_682515</name>
</gene>
<sequence>MRSQWLSSRLHLEDGSYFDPGRFYAVSRVLSGTIHPGQEVHIWNPNYTPGKKEGLFVKAVGRVVVMNALESQLEPIDHCSASNIVGLLGIDQYLLHSGTLTASETTHNVRNMNSPVSPVVQVAVSVLNPADLPKLVEGLKQRCKSDLCVQTWSAATGEYIVAGAGELHLKMCLKDLQDSYAGVPLNISSPTVGYRETVRAESSIVALSMSQNRLNRIYAKALLMDETLIRVIASRSPGFNTGGDTQARARILVHEHAWDATHARTKNMVFRSGYGWP</sequence>
<proteinExistence type="predicted"/>
<keyword evidence="1" id="KW-0251">Elongation factor</keyword>
<evidence type="ECO:0000313" key="2">
    <source>
        <dbReference type="Proteomes" id="UP000790377"/>
    </source>
</evidence>
<evidence type="ECO:0000313" key="1">
    <source>
        <dbReference type="EMBL" id="KAH7905997.1"/>
    </source>
</evidence>
<keyword evidence="2" id="KW-1185">Reference proteome</keyword>
<comment type="caution">
    <text evidence="1">The sequence shown here is derived from an EMBL/GenBank/DDBJ whole genome shotgun (WGS) entry which is preliminary data.</text>
</comment>
<protein>
    <submittedName>
        <fullName evidence="1">Elongation factor</fullName>
    </submittedName>
</protein>
<reference evidence="1" key="1">
    <citation type="journal article" date="2021" name="New Phytol.">
        <title>Evolutionary innovations through gain and loss of genes in the ectomycorrhizal Boletales.</title>
        <authorList>
            <person name="Wu G."/>
            <person name="Miyauchi S."/>
            <person name="Morin E."/>
            <person name="Kuo A."/>
            <person name="Drula E."/>
            <person name="Varga T."/>
            <person name="Kohler A."/>
            <person name="Feng B."/>
            <person name="Cao Y."/>
            <person name="Lipzen A."/>
            <person name="Daum C."/>
            <person name="Hundley H."/>
            <person name="Pangilinan J."/>
            <person name="Johnson J."/>
            <person name="Barry K."/>
            <person name="LaButti K."/>
            <person name="Ng V."/>
            <person name="Ahrendt S."/>
            <person name="Min B."/>
            <person name="Choi I.G."/>
            <person name="Park H."/>
            <person name="Plett J.M."/>
            <person name="Magnuson J."/>
            <person name="Spatafora J.W."/>
            <person name="Nagy L.G."/>
            <person name="Henrissat B."/>
            <person name="Grigoriev I.V."/>
            <person name="Yang Z.L."/>
            <person name="Xu J."/>
            <person name="Martin F.M."/>
        </authorList>
    </citation>
    <scope>NUCLEOTIDE SEQUENCE</scope>
    <source>
        <strain evidence="1">ATCC 28755</strain>
    </source>
</reference>
<dbReference type="Proteomes" id="UP000790377">
    <property type="component" value="Unassembled WGS sequence"/>
</dbReference>
<organism evidence="1 2">
    <name type="scientific">Hygrophoropsis aurantiaca</name>
    <dbReference type="NCBI Taxonomy" id="72124"/>
    <lineage>
        <taxon>Eukaryota</taxon>
        <taxon>Fungi</taxon>
        <taxon>Dikarya</taxon>
        <taxon>Basidiomycota</taxon>
        <taxon>Agaricomycotina</taxon>
        <taxon>Agaricomycetes</taxon>
        <taxon>Agaricomycetidae</taxon>
        <taxon>Boletales</taxon>
        <taxon>Coniophorineae</taxon>
        <taxon>Hygrophoropsidaceae</taxon>
        <taxon>Hygrophoropsis</taxon>
    </lineage>
</organism>
<keyword evidence="1" id="KW-0648">Protein biosynthesis</keyword>